<organism evidence="2 3">
    <name type="scientific">Collybiopsis confluens</name>
    <dbReference type="NCBI Taxonomy" id="2823264"/>
    <lineage>
        <taxon>Eukaryota</taxon>
        <taxon>Fungi</taxon>
        <taxon>Dikarya</taxon>
        <taxon>Basidiomycota</taxon>
        <taxon>Agaricomycotina</taxon>
        <taxon>Agaricomycetes</taxon>
        <taxon>Agaricomycetidae</taxon>
        <taxon>Agaricales</taxon>
        <taxon>Marasmiineae</taxon>
        <taxon>Omphalotaceae</taxon>
        <taxon>Collybiopsis</taxon>
    </lineage>
</organism>
<dbReference type="AlphaFoldDB" id="A0A8H5M8G3"/>
<sequence length="332" mass="35678">MHFFASSRPKDSQKRVSKKALGLGINILAASLYSNTAKPSPPSPHTFSANHTGICSSSSNTITTAKSKPAKTRPRSSTTVATRNKPALKARSHHDEISGAGDLPVLTALRARPAYYEDLHTISAFGELPIPIQPSLPIEDNDVGSFAAVTSPISPPARLFEVAKPPASARRRRYTVATSQPSLVGPLQDNSQVEASTGLAELKEEPNTVDNDEGLPSPHSRPPALRAYSAPCETLYSPTFPDSSSTLSENREALTPTNSGITTPTDSSFSSSELPSTPKSPTVSSPRGTHVNLRFVKHYPYMLPELPKSPLDDETSKDGVLSRVKYRLVKKE</sequence>
<evidence type="ECO:0000313" key="2">
    <source>
        <dbReference type="EMBL" id="KAF5384486.1"/>
    </source>
</evidence>
<feature type="compositionally biased region" description="Polar residues" evidence="1">
    <location>
        <begin position="45"/>
        <end position="66"/>
    </location>
</feature>
<evidence type="ECO:0000313" key="3">
    <source>
        <dbReference type="Proteomes" id="UP000518752"/>
    </source>
</evidence>
<proteinExistence type="predicted"/>
<gene>
    <name evidence="2" type="ORF">D9757_006455</name>
</gene>
<dbReference type="OrthoDB" id="3007167at2759"/>
<feature type="region of interest" description="Disordered" evidence="1">
    <location>
        <begin position="166"/>
        <end position="289"/>
    </location>
</feature>
<protein>
    <submittedName>
        <fullName evidence="2">Uncharacterized protein</fullName>
    </submittedName>
</protein>
<comment type="caution">
    <text evidence="2">The sequence shown here is derived from an EMBL/GenBank/DDBJ whole genome shotgun (WGS) entry which is preliminary data.</text>
</comment>
<dbReference type="Proteomes" id="UP000518752">
    <property type="component" value="Unassembled WGS sequence"/>
</dbReference>
<feature type="compositionally biased region" description="Low complexity" evidence="1">
    <location>
        <begin position="262"/>
        <end position="286"/>
    </location>
</feature>
<name>A0A8H5M8G3_9AGAR</name>
<dbReference type="EMBL" id="JAACJN010000043">
    <property type="protein sequence ID" value="KAF5384486.1"/>
    <property type="molecule type" value="Genomic_DNA"/>
</dbReference>
<reference evidence="2 3" key="1">
    <citation type="journal article" date="2020" name="ISME J.">
        <title>Uncovering the hidden diversity of litter-decomposition mechanisms in mushroom-forming fungi.</title>
        <authorList>
            <person name="Floudas D."/>
            <person name="Bentzer J."/>
            <person name="Ahren D."/>
            <person name="Johansson T."/>
            <person name="Persson P."/>
            <person name="Tunlid A."/>
        </authorList>
    </citation>
    <scope>NUCLEOTIDE SEQUENCE [LARGE SCALE GENOMIC DNA]</scope>
    <source>
        <strain evidence="2 3">CBS 406.79</strain>
    </source>
</reference>
<feature type="compositionally biased region" description="Polar residues" evidence="1">
    <location>
        <begin position="236"/>
        <end position="248"/>
    </location>
</feature>
<keyword evidence="3" id="KW-1185">Reference proteome</keyword>
<evidence type="ECO:0000256" key="1">
    <source>
        <dbReference type="SAM" id="MobiDB-lite"/>
    </source>
</evidence>
<accession>A0A8H5M8G3</accession>
<feature type="region of interest" description="Disordered" evidence="1">
    <location>
        <begin position="34"/>
        <end position="95"/>
    </location>
</feature>
<feature type="compositionally biased region" description="Polar residues" evidence="1">
    <location>
        <begin position="176"/>
        <end position="195"/>
    </location>
</feature>